<dbReference type="InterPro" id="IPR038725">
    <property type="entry name" value="YdaG_split_barrel_FMN-bd"/>
</dbReference>
<evidence type="ECO:0000259" key="1">
    <source>
        <dbReference type="Pfam" id="PF16242"/>
    </source>
</evidence>
<proteinExistence type="predicted"/>
<dbReference type="PANTHER" id="PTHR34818">
    <property type="entry name" value="PROTEIN BLI-3"/>
    <property type="match status" value="1"/>
</dbReference>
<dbReference type="SUPFAM" id="SSF50475">
    <property type="entry name" value="FMN-binding split barrel"/>
    <property type="match status" value="1"/>
</dbReference>
<dbReference type="PANTHER" id="PTHR34818:SF1">
    <property type="entry name" value="PROTEIN BLI-3"/>
    <property type="match status" value="1"/>
</dbReference>
<keyword evidence="3" id="KW-1185">Reference proteome</keyword>
<dbReference type="STRING" id="990285.RGCCGE502_19815"/>
<dbReference type="AlphaFoldDB" id="S3HT74"/>
<sequence length="216" mass="24145">MWEVQTLKSGGGIGLPRGDAAHRREWLPVQCAPMLRRSSEHLTFSRVPVFLKMETNFMDAEDDITKVWDLAEKIGFCMLTTQTGADLRARPMSAYAERMENAVYFLTDGASHKDEEIASCPNVCLAFADPKGQKYVSLSGTAEMQNDREKIRELWATPAKAWWDSPDDPSIRILKVTPNFAEFWDSPGTVMSYIKMAAAAVGSSRPDMGENVKVTM</sequence>
<organism evidence="2 3">
    <name type="scientific">Rhizobium grahamii CCGE 502</name>
    <dbReference type="NCBI Taxonomy" id="990285"/>
    <lineage>
        <taxon>Bacteria</taxon>
        <taxon>Pseudomonadati</taxon>
        <taxon>Pseudomonadota</taxon>
        <taxon>Alphaproteobacteria</taxon>
        <taxon>Hyphomicrobiales</taxon>
        <taxon>Rhizobiaceae</taxon>
        <taxon>Rhizobium/Agrobacterium group</taxon>
        <taxon>Rhizobium</taxon>
    </lineage>
</organism>
<dbReference type="Proteomes" id="UP000014411">
    <property type="component" value="Unassembled WGS sequence"/>
</dbReference>
<reference evidence="2 3" key="1">
    <citation type="journal article" date="2012" name="J. Bacteriol.">
        <title>Genome sequence of Rhizobium grahamii CCGE502, a broad-host-range symbiont with low nodulation competitiveness in Phaseolus vulgaris.</title>
        <authorList>
            <person name="Althabegoiti M.J."/>
            <person name="Lozano L."/>
            <person name="Torres-Tejerizo G."/>
            <person name="Ormeno-Orrillo E."/>
            <person name="Rogel M.A."/>
            <person name="Gonzalez V."/>
            <person name="Martinez-Romero E."/>
        </authorList>
    </citation>
    <scope>NUCLEOTIDE SEQUENCE [LARGE SCALE GENOMIC DNA]</scope>
    <source>
        <strain evidence="2 3">CCGE 502</strain>
    </source>
</reference>
<gene>
    <name evidence="2" type="ORF">RGCCGE502_19815</name>
</gene>
<dbReference type="Pfam" id="PF16242">
    <property type="entry name" value="Pyrid_ox_like"/>
    <property type="match status" value="1"/>
</dbReference>
<dbReference type="EMBL" id="AEYE02000024">
    <property type="protein sequence ID" value="EPE96431.1"/>
    <property type="molecule type" value="Genomic_DNA"/>
</dbReference>
<dbReference type="InterPro" id="IPR052917">
    <property type="entry name" value="Stress-Dev_Protein"/>
</dbReference>
<dbReference type="HOGENOM" id="CLU_091428_1_1_5"/>
<dbReference type="eggNOG" id="COG3871">
    <property type="taxonomic scope" value="Bacteria"/>
</dbReference>
<feature type="domain" description="General stress protein FMN-binding split barrel" evidence="1">
    <location>
        <begin position="62"/>
        <end position="207"/>
    </location>
</feature>
<evidence type="ECO:0000313" key="2">
    <source>
        <dbReference type="EMBL" id="EPE96431.1"/>
    </source>
</evidence>
<dbReference type="InterPro" id="IPR012349">
    <property type="entry name" value="Split_barrel_FMN-bd"/>
</dbReference>
<protein>
    <submittedName>
        <fullName evidence="2">Pyridoxamine 5'-phosphate oxidase-like FMN-binding protein</fullName>
    </submittedName>
</protein>
<name>S3HT74_9HYPH</name>
<comment type="caution">
    <text evidence="2">The sequence shown here is derived from an EMBL/GenBank/DDBJ whole genome shotgun (WGS) entry which is preliminary data.</text>
</comment>
<evidence type="ECO:0000313" key="3">
    <source>
        <dbReference type="Proteomes" id="UP000014411"/>
    </source>
</evidence>
<accession>S3HT74</accession>
<dbReference type="Gene3D" id="2.30.110.10">
    <property type="entry name" value="Electron Transport, Fmn-binding Protein, Chain A"/>
    <property type="match status" value="1"/>
</dbReference>